<keyword evidence="2" id="KW-1185">Reference proteome</keyword>
<dbReference type="EMBL" id="JAPDRQ010000058">
    <property type="protein sequence ID" value="KAJ9657864.1"/>
    <property type="molecule type" value="Genomic_DNA"/>
</dbReference>
<name>A0ACC3AA64_9EURO</name>
<comment type="caution">
    <text evidence="1">The sequence shown here is derived from an EMBL/GenBank/DDBJ whole genome shotgun (WGS) entry which is preliminary data.</text>
</comment>
<evidence type="ECO:0000313" key="2">
    <source>
        <dbReference type="Proteomes" id="UP001172386"/>
    </source>
</evidence>
<protein>
    <submittedName>
        <fullName evidence="1">Uncharacterized protein</fullName>
    </submittedName>
</protein>
<evidence type="ECO:0000313" key="1">
    <source>
        <dbReference type="EMBL" id="KAJ9657864.1"/>
    </source>
</evidence>
<organism evidence="1 2">
    <name type="scientific">Neophaeococcomyces mojaviensis</name>
    <dbReference type="NCBI Taxonomy" id="3383035"/>
    <lineage>
        <taxon>Eukaryota</taxon>
        <taxon>Fungi</taxon>
        <taxon>Dikarya</taxon>
        <taxon>Ascomycota</taxon>
        <taxon>Pezizomycotina</taxon>
        <taxon>Eurotiomycetes</taxon>
        <taxon>Chaetothyriomycetidae</taxon>
        <taxon>Chaetothyriales</taxon>
        <taxon>Chaetothyriales incertae sedis</taxon>
        <taxon>Neophaeococcomyces</taxon>
    </lineage>
</organism>
<proteinExistence type="predicted"/>
<accession>A0ACC3AA64</accession>
<dbReference type="Proteomes" id="UP001172386">
    <property type="component" value="Unassembled WGS sequence"/>
</dbReference>
<sequence length="202" mass="23189">MVDIFWLDQSNKKNWKDYDDAIQSLTYSYIHDGGGIDGLPQYVFQLGQLMLSAVRHCVAQKLPFVAVVDILNSRKAIWLAHVRDHAKDPEEEKDRHPPQYVFHQVECLFDGPDQRDPSSRIDQIATSLEEWTTLDYATMIKNIMRTRHHVNDEINLAPESGFVLALHKAIIQAARRIKPSTDVYAFSSDKQRSINRVSNVVS</sequence>
<gene>
    <name evidence="1" type="ORF">H2198_004060</name>
</gene>
<reference evidence="1" key="1">
    <citation type="submission" date="2022-10" db="EMBL/GenBank/DDBJ databases">
        <title>Culturing micro-colonial fungi from biological soil crusts in the Mojave desert and describing Neophaeococcomyces mojavensis, and introducing the new genera and species Taxawa tesnikishii.</title>
        <authorList>
            <person name="Kurbessoian T."/>
            <person name="Stajich J.E."/>
        </authorList>
    </citation>
    <scope>NUCLEOTIDE SEQUENCE</scope>
    <source>
        <strain evidence="1">JES_112</strain>
    </source>
</reference>